<dbReference type="PANTHER" id="PTHR30532">
    <property type="entry name" value="IRON III DICITRATE-BINDING PERIPLASMIC PROTEIN"/>
    <property type="match status" value="1"/>
</dbReference>
<dbReference type="AlphaFoldDB" id="A0A7Z7BNC1"/>
<keyword evidence="5 6" id="KW-0732">Signal</keyword>
<feature type="chain" id="PRO_5030520822" evidence="6">
    <location>
        <begin position="21"/>
        <end position="306"/>
    </location>
</feature>
<evidence type="ECO:0000256" key="4">
    <source>
        <dbReference type="ARBA" id="ARBA00022496"/>
    </source>
</evidence>
<comment type="similarity">
    <text evidence="2">Belongs to the bacterial solute-binding protein 8 family.</text>
</comment>
<dbReference type="EMBL" id="FNEW01000002">
    <property type="protein sequence ID" value="SDJ78546.1"/>
    <property type="molecule type" value="Genomic_DNA"/>
</dbReference>
<dbReference type="PROSITE" id="PS50983">
    <property type="entry name" value="FE_B12_PBP"/>
    <property type="match status" value="1"/>
</dbReference>
<evidence type="ECO:0000256" key="2">
    <source>
        <dbReference type="ARBA" id="ARBA00008814"/>
    </source>
</evidence>
<proteinExistence type="inferred from homology"/>
<evidence type="ECO:0000256" key="1">
    <source>
        <dbReference type="ARBA" id="ARBA00004196"/>
    </source>
</evidence>
<evidence type="ECO:0000313" key="9">
    <source>
        <dbReference type="Proteomes" id="UP000198917"/>
    </source>
</evidence>
<keyword evidence="4" id="KW-0406">Ion transport</keyword>
<reference evidence="8 9" key="1">
    <citation type="submission" date="2016-10" db="EMBL/GenBank/DDBJ databases">
        <authorList>
            <person name="Varghese N."/>
            <person name="Submissions S."/>
        </authorList>
    </citation>
    <scope>NUCLEOTIDE SEQUENCE [LARGE SCALE GENOMIC DNA]</scope>
    <source>
        <strain evidence="8 9">PDC82</strain>
    </source>
</reference>
<dbReference type="GO" id="GO:1901678">
    <property type="term" value="P:iron coordination entity transport"/>
    <property type="evidence" value="ECO:0007669"/>
    <property type="project" value="UniProtKB-ARBA"/>
</dbReference>
<dbReference type="Proteomes" id="UP000198917">
    <property type="component" value="Unassembled WGS sequence"/>
</dbReference>
<keyword evidence="3" id="KW-0813">Transport</keyword>
<dbReference type="InterPro" id="IPR051313">
    <property type="entry name" value="Bact_iron-sidero_bind"/>
</dbReference>
<comment type="caution">
    <text evidence="8">The sequence shown here is derived from an EMBL/GenBank/DDBJ whole genome shotgun (WGS) entry which is preliminary data.</text>
</comment>
<evidence type="ECO:0000256" key="6">
    <source>
        <dbReference type="SAM" id="SignalP"/>
    </source>
</evidence>
<accession>A0A7Z7BNC1</accession>
<dbReference type="PANTHER" id="PTHR30532:SF25">
    <property type="entry name" value="IRON(III) DICITRATE-BINDING PERIPLASMIC PROTEIN"/>
    <property type="match status" value="1"/>
</dbReference>
<evidence type="ECO:0000256" key="3">
    <source>
        <dbReference type="ARBA" id="ARBA00022448"/>
    </source>
</evidence>
<dbReference type="Pfam" id="PF01497">
    <property type="entry name" value="Peripla_BP_2"/>
    <property type="match status" value="1"/>
</dbReference>
<dbReference type="GO" id="GO:0030288">
    <property type="term" value="C:outer membrane-bounded periplasmic space"/>
    <property type="evidence" value="ECO:0007669"/>
    <property type="project" value="TreeGrafter"/>
</dbReference>
<sequence length="306" mass="33359">MILRSFLILLMGLFASGASAQCSGRSLTTGVYGAPICVPDTPRRIVVLDPFYNLGMALELGLPLVGAPLMSVQDHELKEKADKATVSDIGEARQPSLERIVALKPDLIVGDAALHGQSYQNFAKIAPTALIDAKSWKDHFRTLALLSGKSDEAAQMLAGYEKRVSAIREKTASHTVSVLRVTPSGFHVYLDGPAAYAPYAVLRDAGVKRSTYETTDDNTVFKRPEWEDLALLDGDILLYVVAGRYDTTMDDALADRTTSNPFWQMLPAVASGNAHRVKRETWMSFNGIGSANKVLDDIEQYLLGKP</sequence>
<dbReference type="SUPFAM" id="SSF53807">
    <property type="entry name" value="Helical backbone' metal receptor"/>
    <property type="match status" value="1"/>
</dbReference>
<gene>
    <name evidence="8" type="ORF">SAMN05428983_2813</name>
</gene>
<feature type="domain" description="Fe/B12 periplasmic-binding" evidence="7">
    <location>
        <begin position="43"/>
        <end position="306"/>
    </location>
</feature>
<protein>
    <submittedName>
        <fullName evidence="8">Iron complex transport system substrate-binding protein</fullName>
    </submittedName>
</protein>
<comment type="subcellular location">
    <subcellularLocation>
        <location evidence="1">Cell envelope</location>
    </subcellularLocation>
</comment>
<name>A0A7Z7BNC1_9HYPH</name>
<dbReference type="CDD" id="cd01146">
    <property type="entry name" value="FhuD"/>
    <property type="match status" value="1"/>
</dbReference>
<keyword evidence="4" id="KW-0408">Iron</keyword>
<dbReference type="RefSeq" id="WP_080813696.1">
    <property type="nucleotide sequence ID" value="NZ_CP116684.1"/>
</dbReference>
<evidence type="ECO:0000259" key="7">
    <source>
        <dbReference type="PROSITE" id="PS50983"/>
    </source>
</evidence>
<feature type="signal peptide" evidence="6">
    <location>
        <begin position="1"/>
        <end position="20"/>
    </location>
</feature>
<dbReference type="InterPro" id="IPR002491">
    <property type="entry name" value="ABC_transptr_periplasmic_BD"/>
</dbReference>
<evidence type="ECO:0000313" key="8">
    <source>
        <dbReference type="EMBL" id="SDJ78546.1"/>
    </source>
</evidence>
<keyword evidence="4" id="KW-0410">Iron transport</keyword>
<evidence type="ECO:0000256" key="5">
    <source>
        <dbReference type="ARBA" id="ARBA00022729"/>
    </source>
</evidence>
<organism evidence="8 9">
    <name type="scientific">Agrobacterium fabrum</name>
    <dbReference type="NCBI Taxonomy" id="1176649"/>
    <lineage>
        <taxon>Bacteria</taxon>
        <taxon>Pseudomonadati</taxon>
        <taxon>Pseudomonadota</taxon>
        <taxon>Alphaproteobacteria</taxon>
        <taxon>Hyphomicrobiales</taxon>
        <taxon>Rhizobiaceae</taxon>
        <taxon>Rhizobium/Agrobacterium group</taxon>
        <taxon>Agrobacterium</taxon>
        <taxon>Agrobacterium tumefaciens complex</taxon>
    </lineage>
</organism>
<dbReference type="Gene3D" id="3.40.50.1980">
    <property type="entry name" value="Nitrogenase molybdenum iron protein domain"/>
    <property type="match status" value="2"/>
</dbReference>